<gene>
    <name evidence="1" type="ORF">GRJ2_002133900</name>
</gene>
<sequence length="94" mass="10580">MTKRQPLAKLSDGLCTCEQVESMQSGYRFIGKSNLIINPHLLQSLCCNSLLKPDENKSWKDNDLINILLAKLLRISALMNGEQEPEKKPGSSRH</sequence>
<keyword evidence="2" id="KW-1185">Reference proteome</keyword>
<accession>A0ABC9XH72</accession>
<comment type="caution">
    <text evidence="1">The sequence shown here is derived from an EMBL/GenBank/DDBJ whole genome shotgun (WGS) entry which is preliminary data.</text>
</comment>
<name>A0ABC9XH72_GRUJA</name>
<protein>
    <submittedName>
        <fullName evidence="1">Uncharacterized protein</fullName>
    </submittedName>
</protein>
<dbReference type="EMBL" id="BAAFJT010000015">
    <property type="protein sequence ID" value="GAB0196686.1"/>
    <property type="molecule type" value="Genomic_DNA"/>
</dbReference>
<evidence type="ECO:0000313" key="2">
    <source>
        <dbReference type="Proteomes" id="UP001623348"/>
    </source>
</evidence>
<reference evidence="1 2" key="1">
    <citation type="submission" date="2024-06" db="EMBL/GenBank/DDBJ databases">
        <title>The draft genome of Grus japonensis, version 3.</title>
        <authorList>
            <person name="Nabeshima K."/>
            <person name="Suzuki S."/>
            <person name="Onuma M."/>
        </authorList>
    </citation>
    <scope>NUCLEOTIDE SEQUENCE [LARGE SCALE GENOMIC DNA]</scope>
    <source>
        <strain evidence="1 2">451A</strain>
    </source>
</reference>
<dbReference type="AlphaFoldDB" id="A0ABC9XH72"/>
<evidence type="ECO:0000313" key="1">
    <source>
        <dbReference type="EMBL" id="GAB0196686.1"/>
    </source>
</evidence>
<organism evidence="1 2">
    <name type="scientific">Grus japonensis</name>
    <name type="common">Japanese crane</name>
    <name type="synonym">Red-crowned crane</name>
    <dbReference type="NCBI Taxonomy" id="30415"/>
    <lineage>
        <taxon>Eukaryota</taxon>
        <taxon>Metazoa</taxon>
        <taxon>Chordata</taxon>
        <taxon>Craniata</taxon>
        <taxon>Vertebrata</taxon>
        <taxon>Euteleostomi</taxon>
        <taxon>Archelosauria</taxon>
        <taxon>Archosauria</taxon>
        <taxon>Dinosauria</taxon>
        <taxon>Saurischia</taxon>
        <taxon>Theropoda</taxon>
        <taxon>Coelurosauria</taxon>
        <taxon>Aves</taxon>
        <taxon>Neognathae</taxon>
        <taxon>Neoaves</taxon>
        <taxon>Gruiformes</taxon>
        <taxon>Gruidae</taxon>
        <taxon>Grus</taxon>
    </lineage>
</organism>
<proteinExistence type="predicted"/>
<dbReference type="Proteomes" id="UP001623348">
    <property type="component" value="Unassembled WGS sequence"/>
</dbReference>